<evidence type="ECO:0000259" key="1">
    <source>
        <dbReference type="PROSITE" id="PS50943"/>
    </source>
</evidence>
<dbReference type="EMBL" id="MKIR01000022">
    <property type="protein sequence ID" value="OFI48997.1"/>
    <property type="molecule type" value="Genomic_DNA"/>
</dbReference>
<sequence>MFARKIKFARRIKCLTKEQIADYLNVNQEVVDSWERGENLPDFYKLVELSALLGLSIEVLLGAID</sequence>
<reference evidence="3" key="1">
    <citation type="submission" date="2016-09" db="EMBL/GenBank/DDBJ databases">
        <title>Draft genome sequence of a novel species of the family Streptococcaceae isolated from flowers.</title>
        <authorList>
            <person name="Chuah L.-O."/>
            <person name="Yap K.-P."/>
            <person name="Thong K.L."/>
            <person name="Liong M.T."/>
            <person name="Ahmad R."/>
            <person name="Rusul G."/>
        </authorList>
    </citation>
    <scope>NUCLEOTIDE SEQUENCE [LARGE SCALE GENOMIC DNA]</scope>
    <source>
        <strain evidence="3">DF1</strain>
    </source>
</reference>
<keyword evidence="3" id="KW-1185">Reference proteome</keyword>
<dbReference type="Gene3D" id="1.10.260.40">
    <property type="entry name" value="lambda repressor-like DNA-binding domains"/>
    <property type="match status" value="1"/>
</dbReference>
<dbReference type="Pfam" id="PF01381">
    <property type="entry name" value="HTH_3"/>
    <property type="match status" value="1"/>
</dbReference>
<dbReference type="Proteomes" id="UP000178622">
    <property type="component" value="Unassembled WGS sequence"/>
</dbReference>
<evidence type="ECO:0000313" key="2">
    <source>
        <dbReference type="EMBL" id="OFI48997.1"/>
    </source>
</evidence>
<dbReference type="RefSeq" id="WP_070792636.1">
    <property type="nucleotide sequence ID" value="NZ_MKIR01000022.1"/>
</dbReference>
<organism evidence="2 3">
    <name type="scientific">Floricoccus tropicus</name>
    <dbReference type="NCBI Taxonomy" id="1859473"/>
    <lineage>
        <taxon>Bacteria</taxon>
        <taxon>Bacillati</taxon>
        <taxon>Bacillota</taxon>
        <taxon>Bacilli</taxon>
        <taxon>Lactobacillales</taxon>
        <taxon>Streptococcaceae</taxon>
        <taxon>Floricoccus</taxon>
    </lineage>
</organism>
<name>A0A1E8GLD6_9LACT</name>
<dbReference type="InterPro" id="IPR010982">
    <property type="entry name" value="Lambda_DNA-bd_dom_sf"/>
</dbReference>
<dbReference type="CDD" id="cd00093">
    <property type="entry name" value="HTH_XRE"/>
    <property type="match status" value="1"/>
</dbReference>
<accession>A0A1E8GLD6</accession>
<proteinExistence type="predicted"/>
<protein>
    <recommendedName>
        <fullName evidence="1">HTH cro/C1-type domain-containing protein</fullName>
    </recommendedName>
</protein>
<dbReference type="GO" id="GO:0003677">
    <property type="term" value="F:DNA binding"/>
    <property type="evidence" value="ECO:0007669"/>
    <property type="project" value="InterPro"/>
</dbReference>
<gene>
    <name evidence="2" type="ORF">BG261_04865</name>
</gene>
<evidence type="ECO:0000313" key="3">
    <source>
        <dbReference type="Proteomes" id="UP000178622"/>
    </source>
</evidence>
<dbReference type="SUPFAM" id="SSF47413">
    <property type="entry name" value="lambda repressor-like DNA-binding domains"/>
    <property type="match status" value="1"/>
</dbReference>
<comment type="caution">
    <text evidence="2">The sequence shown here is derived from an EMBL/GenBank/DDBJ whole genome shotgun (WGS) entry which is preliminary data.</text>
</comment>
<dbReference type="OrthoDB" id="9805856at2"/>
<dbReference type="InterPro" id="IPR001387">
    <property type="entry name" value="Cro/C1-type_HTH"/>
</dbReference>
<dbReference type="SMART" id="SM00530">
    <property type="entry name" value="HTH_XRE"/>
    <property type="match status" value="1"/>
</dbReference>
<dbReference type="PROSITE" id="PS50943">
    <property type="entry name" value="HTH_CROC1"/>
    <property type="match status" value="1"/>
</dbReference>
<feature type="domain" description="HTH cro/C1-type" evidence="1">
    <location>
        <begin position="6"/>
        <end position="60"/>
    </location>
</feature>
<dbReference type="AlphaFoldDB" id="A0A1E8GLD6"/>
<dbReference type="STRING" id="1859473.BG261_04865"/>